<evidence type="ECO:0000256" key="3">
    <source>
        <dbReference type="ARBA" id="ARBA00022434"/>
    </source>
</evidence>
<dbReference type="InterPro" id="IPR009040">
    <property type="entry name" value="Ferritin-like_diiron"/>
</dbReference>
<dbReference type="PANTHER" id="PTHR11431">
    <property type="entry name" value="FERRITIN"/>
    <property type="match status" value="1"/>
</dbReference>
<comment type="function">
    <text evidence="1 9">Iron-storage protein.</text>
</comment>
<keyword evidence="9" id="KW-0963">Cytoplasm</keyword>
<dbReference type="EC" id="1.16.3.2" evidence="9"/>
<evidence type="ECO:0000256" key="9">
    <source>
        <dbReference type="RuleBase" id="RU361145"/>
    </source>
</evidence>
<evidence type="ECO:0000313" key="11">
    <source>
        <dbReference type="EMBL" id="ACJ34391.1"/>
    </source>
</evidence>
<feature type="domain" description="Ferritin-like diiron" evidence="10">
    <location>
        <begin position="8"/>
        <end position="153"/>
    </location>
</feature>
<dbReference type="Pfam" id="PF00210">
    <property type="entry name" value="Ferritin"/>
    <property type="match status" value="1"/>
</dbReference>
<dbReference type="CDD" id="cd01055">
    <property type="entry name" value="Nonheme_Ferritin"/>
    <property type="match status" value="1"/>
</dbReference>
<protein>
    <recommendedName>
        <fullName evidence="9">Ferritin</fullName>
        <ecNumber evidence="9">1.16.3.2</ecNumber>
    </recommendedName>
</protein>
<dbReference type="EMBL" id="CP000922">
    <property type="protein sequence ID" value="ACJ34391.1"/>
    <property type="molecule type" value="Genomic_DNA"/>
</dbReference>
<feature type="binding site" evidence="8">
    <location>
        <position position="25"/>
    </location>
    <ligand>
        <name>Fe cation</name>
        <dbReference type="ChEBI" id="CHEBI:24875"/>
        <label>1</label>
    </ligand>
</feature>
<evidence type="ECO:0000256" key="7">
    <source>
        <dbReference type="ARBA" id="ARBA00048035"/>
    </source>
</evidence>
<dbReference type="GO" id="GO:0006826">
    <property type="term" value="P:iron ion transport"/>
    <property type="evidence" value="ECO:0007669"/>
    <property type="project" value="InterPro"/>
</dbReference>
<comment type="catalytic activity">
    <reaction evidence="7 9">
        <text>4 Fe(2+) + O2 + 6 H2O = 4 iron(III) oxide-hydroxide + 12 H(+)</text>
        <dbReference type="Rhea" id="RHEA:11972"/>
        <dbReference type="ChEBI" id="CHEBI:15377"/>
        <dbReference type="ChEBI" id="CHEBI:15378"/>
        <dbReference type="ChEBI" id="CHEBI:15379"/>
        <dbReference type="ChEBI" id="CHEBI:29033"/>
        <dbReference type="ChEBI" id="CHEBI:78619"/>
        <dbReference type="EC" id="1.16.3.2"/>
    </reaction>
</comment>
<dbReference type="eggNOG" id="COG1528">
    <property type="taxonomic scope" value="Bacteria"/>
</dbReference>
<evidence type="ECO:0000256" key="6">
    <source>
        <dbReference type="ARBA" id="ARBA00023004"/>
    </source>
</evidence>
<evidence type="ECO:0000313" key="12">
    <source>
        <dbReference type="Proteomes" id="UP000000742"/>
    </source>
</evidence>
<reference evidence="11 12" key="1">
    <citation type="journal article" date="2008" name="Genome Biol.">
        <title>Encapsulated in silica: genome, proteome and physiology of the thermophilic bacterium Anoxybacillus flavithermus WK1.</title>
        <authorList>
            <person name="Saw J.H."/>
            <person name="Mountain B.W."/>
            <person name="Feng L."/>
            <person name="Omelchenko M.V."/>
            <person name="Hou S."/>
            <person name="Saito J.A."/>
            <person name="Stott M.B."/>
            <person name="Li D."/>
            <person name="Zhao G."/>
            <person name="Wu J."/>
            <person name="Galperin M.Y."/>
            <person name="Koonin E.V."/>
            <person name="Makarova K.S."/>
            <person name="Wolf Y.I."/>
            <person name="Rigden D.J."/>
            <person name="Dunfield P.F."/>
            <person name="Wang L."/>
            <person name="Alam M."/>
        </authorList>
    </citation>
    <scope>NUCLEOTIDE SEQUENCE [LARGE SCALE GENOMIC DNA]</scope>
    <source>
        <strain evidence="12">DSM 21510 / WK1</strain>
    </source>
</reference>
<accession>B7GLG5</accession>
<dbReference type="PROSITE" id="PS50905">
    <property type="entry name" value="FERRITIN_LIKE"/>
    <property type="match status" value="1"/>
</dbReference>
<gene>
    <name evidence="11" type="ordered locus">Aflv_2032</name>
</gene>
<dbReference type="GO" id="GO:0004322">
    <property type="term" value="F:ferroxidase activity"/>
    <property type="evidence" value="ECO:0007669"/>
    <property type="project" value="TreeGrafter"/>
</dbReference>
<evidence type="ECO:0000256" key="8">
    <source>
        <dbReference type="PIRSR" id="PIRSR601519-1"/>
    </source>
</evidence>
<keyword evidence="3 9" id="KW-0409">Iron storage</keyword>
<dbReference type="InterPro" id="IPR012347">
    <property type="entry name" value="Ferritin-like"/>
</dbReference>
<feature type="binding site" evidence="8">
    <location>
        <position position="61"/>
    </location>
    <ligand>
        <name>Fe cation</name>
        <dbReference type="ChEBI" id="CHEBI:24875"/>
        <label>1</label>
    </ligand>
</feature>
<keyword evidence="5" id="KW-0560">Oxidoreductase</keyword>
<dbReference type="GO" id="GO:0042802">
    <property type="term" value="F:identical protein binding"/>
    <property type="evidence" value="ECO:0007669"/>
    <property type="project" value="UniProtKB-ARBA"/>
</dbReference>
<feature type="binding site" evidence="8">
    <location>
        <position position="102"/>
    </location>
    <ligand>
        <name>Fe cation</name>
        <dbReference type="ChEBI" id="CHEBI:24875"/>
        <label>1</label>
    </ligand>
</feature>
<keyword evidence="4 8" id="KW-0479">Metal-binding</keyword>
<dbReference type="AlphaFoldDB" id="B7GLG5"/>
<comment type="subcellular location">
    <subcellularLocation>
        <location evidence="9">Cytoplasm</location>
    </subcellularLocation>
</comment>
<dbReference type="FunFam" id="1.20.1260.10:FF:000001">
    <property type="entry name" value="Non-heme ferritin"/>
    <property type="match status" value="1"/>
</dbReference>
<dbReference type="PANTHER" id="PTHR11431:SF127">
    <property type="entry name" value="BACTERIAL NON-HEME FERRITIN"/>
    <property type="match status" value="1"/>
</dbReference>
<dbReference type="STRING" id="491915.Aflv_2032"/>
<evidence type="ECO:0000259" key="10">
    <source>
        <dbReference type="PROSITE" id="PS50905"/>
    </source>
</evidence>
<name>B7GLG5_ANOFW</name>
<dbReference type="GO" id="GO:0008198">
    <property type="term" value="F:ferrous iron binding"/>
    <property type="evidence" value="ECO:0007669"/>
    <property type="project" value="TreeGrafter"/>
</dbReference>
<evidence type="ECO:0000256" key="1">
    <source>
        <dbReference type="ARBA" id="ARBA00002485"/>
    </source>
</evidence>
<dbReference type="InterPro" id="IPR041719">
    <property type="entry name" value="Ferritin_prok"/>
</dbReference>
<dbReference type="GO" id="GO:0006879">
    <property type="term" value="P:intracellular iron ion homeostasis"/>
    <property type="evidence" value="ECO:0007669"/>
    <property type="project" value="UniProtKB-KW"/>
</dbReference>
<evidence type="ECO:0000256" key="2">
    <source>
        <dbReference type="ARBA" id="ARBA00006950"/>
    </source>
</evidence>
<organism evidence="11 12">
    <name type="scientific">Anoxybacillus flavithermus (strain DSM 21510 / WK1)</name>
    <dbReference type="NCBI Taxonomy" id="491915"/>
    <lineage>
        <taxon>Bacteria</taxon>
        <taxon>Bacillati</taxon>
        <taxon>Bacillota</taxon>
        <taxon>Bacilli</taxon>
        <taxon>Bacillales</taxon>
        <taxon>Anoxybacillaceae</taxon>
        <taxon>Anoxybacillus</taxon>
    </lineage>
</organism>
<dbReference type="InterPro" id="IPR001519">
    <property type="entry name" value="Ferritin"/>
</dbReference>
<dbReference type="GO" id="GO:0005829">
    <property type="term" value="C:cytosol"/>
    <property type="evidence" value="ECO:0007669"/>
    <property type="project" value="TreeGrafter"/>
</dbReference>
<dbReference type="GO" id="GO:0008199">
    <property type="term" value="F:ferric iron binding"/>
    <property type="evidence" value="ECO:0007669"/>
    <property type="project" value="InterPro"/>
</dbReference>
<dbReference type="InterPro" id="IPR009078">
    <property type="entry name" value="Ferritin-like_SF"/>
</dbReference>
<sequence length="175" mass="20372">MRGGGVRFMLSEKLLNGLNEQMNFEFYSAHAYMAMAAYCSAEGLDGFANFFLVQAEEERFHAMKFYNFINALGERAIMTGFPSPNNEFTSVRDCFEKALAHEKEVTRRIYKLSDLALDEREHATMNFLKWFIDEQVEEESLFDTLIQKLKRIENDSNSLFMLDNELAQRTFTPEP</sequence>
<evidence type="ECO:0000256" key="5">
    <source>
        <dbReference type="ARBA" id="ARBA00023002"/>
    </source>
</evidence>
<dbReference type="Gene3D" id="1.20.1260.10">
    <property type="match status" value="1"/>
</dbReference>
<dbReference type="InterPro" id="IPR008331">
    <property type="entry name" value="Ferritin_DPS_dom"/>
</dbReference>
<keyword evidence="6 8" id="KW-0408">Iron</keyword>
<proteinExistence type="inferred from homology"/>
<dbReference type="KEGG" id="afl:Aflv_2032"/>
<evidence type="ECO:0000256" key="4">
    <source>
        <dbReference type="ARBA" id="ARBA00022723"/>
    </source>
</evidence>
<feature type="binding site" evidence="8">
    <location>
        <position position="135"/>
    </location>
    <ligand>
        <name>Fe cation</name>
        <dbReference type="ChEBI" id="CHEBI:24875"/>
        <label>1</label>
    </ligand>
</feature>
<dbReference type="Proteomes" id="UP000000742">
    <property type="component" value="Chromosome"/>
</dbReference>
<dbReference type="SUPFAM" id="SSF47240">
    <property type="entry name" value="Ferritin-like"/>
    <property type="match status" value="1"/>
</dbReference>
<feature type="binding site" evidence="8">
    <location>
        <position position="58"/>
    </location>
    <ligand>
        <name>Fe cation</name>
        <dbReference type="ChEBI" id="CHEBI:24875"/>
        <label>1</label>
    </ligand>
</feature>
<comment type="similarity">
    <text evidence="2 9">Belongs to the ferritin family. Prokaryotic subfamily.</text>
</comment>
<dbReference type="HOGENOM" id="CLU_065681_1_2_9"/>